<evidence type="ECO:0000313" key="7">
    <source>
        <dbReference type="Proteomes" id="UP000286288"/>
    </source>
</evidence>
<dbReference type="SUPFAM" id="SSF52279">
    <property type="entry name" value="Beta-D-glucan exohydrolase, C-terminal domain"/>
    <property type="match status" value="1"/>
</dbReference>
<accession>A0A415EYF7</accession>
<dbReference type="InterPro" id="IPR050288">
    <property type="entry name" value="Cellulose_deg_GH3"/>
</dbReference>
<dbReference type="InterPro" id="IPR026891">
    <property type="entry name" value="Fn3-like"/>
</dbReference>
<dbReference type="InterPro" id="IPR019800">
    <property type="entry name" value="Glyco_hydro_3_AS"/>
</dbReference>
<dbReference type="PRINTS" id="PR00133">
    <property type="entry name" value="GLHYDRLASE3"/>
</dbReference>
<protein>
    <submittedName>
        <fullName evidence="6">Glycosyl hydrolase</fullName>
    </submittedName>
</protein>
<sequence>MNSQEKIAELTRLQKALFVSGKNTWETHELPAICPSIFMADGPHGIRKQMGEADHLGLNESVPATCFPPAATIANSWDCELAAKVGECIGSEAKALEVDVVLGPGLNIKRNPKGGRNFEYFSEDPYLAGKMAAANIRGIQENGTIACPKHFAVNSQETRRMASDSIVDERTLREMYLTNFEIAVTEGKPKSIMSAYNMINGIYANENKRLLQEILRDEWGFAGFVVSDWGGDNDHVEGVRNGCHLAMPGQGIAGAQEIIEAIERNRLAESELDVRVAELAAVFSETKKQSGTDAIDWAQHHTVAREAARSSVVLLKNDDNCLPLNPKQKVGIIGDFAQTPRYQGAGSSMVNAKQVESILEKIGDYTPEMAGYAQGYVRKSSSKTATEQAALIEEAVSLADDCEVVLVFAGLDESYESEGIDRETLAMPANQNQLIEKLCQTTAKVIVVLSAGGVVEMPWLDKAAGVLHGYLGGQAGASAMLDVIFGRYNPSGKLAESYPYSYDDVLFGQEFPATSRFAYYKERLFVGYRYYDMFKKPILFPFGYGLSYTEFAYSGLIIEENQVKFTIENVGDRDGEEVVQLYVGLKESQLMRPKKELKGFKKVALAGGEKRTVTLSFDDKTFRVYDSQQNCWAVEAGEYTLFIGGNCEESQLQGTLLIDQKAATLRPRTVNEQAIYPERIEQATLHDFAQFLNQPLPQESSDQPLAKNSTIAELQQAKSPLGRLVFLVLNTMRKRNEKKGKLDLNLLFIWNMPFRGIAKMTNGMVSMAMIDQLLIICNGHFFKGSFGLCRAFIRNKMLQRKYKKQLSQLH</sequence>
<dbReference type="GO" id="GO:0008422">
    <property type="term" value="F:beta-glucosidase activity"/>
    <property type="evidence" value="ECO:0007669"/>
    <property type="project" value="UniProtKB-ARBA"/>
</dbReference>
<dbReference type="GO" id="GO:0005975">
    <property type="term" value="P:carbohydrate metabolic process"/>
    <property type="evidence" value="ECO:0007669"/>
    <property type="project" value="InterPro"/>
</dbReference>
<keyword evidence="4" id="KW-0326">Glycosidase</keyword>
<evidence type="ECO:0000256" key="1">
    <source>
        <dbReference type="ARBA" id="ARBA00005336"/>
    </source>
</evidence>
<dbReference type="SUPFAM" id="SSF51445">
    <property type="entry name" value="(Trans)glycosidases"/>
    <property type="match status" value="1"/>
</dbReference>
<dbReference type="Proteomes" id="UP000286288">
    <property type="component" value="Unassembled WGS sequence"/>
</dbReference>
<evidence type="ECO:0000313" key="6">
    <source>
        <dbReference type="EMBL" id="RHK08317.1"/>
    </source>
</evidence>
<evidence type="ECO:0000259" key="5">
    <source>
        <dbReference type="SMART" id="SM01217"/>
    </source>
</evidence>
<evidence type="ECO:0000256" key="2">
    <source>
        <dbReference type="ARBA" id="ARBA00022801"/>
    </source>
</evidence>
<dbReference type="SMART" id="SM01217">
    <property type="entry name" value="Fn3_like"/>
    <property type="match status" value="1"/>
</dbReference>
<dbReference type="Gene3D" id="3.40.50.1700">
    <property type="entry name" value="Glycoside hydrolase family 3 C-terminal domain"/>
    <property type="match status" value="1"/>
</dbReference>
<dbReference type="Pfam" id="PF14310">
    <property type="entry name" value="Fn3-like"/>
    <property type="match status" value="1"/>
</dbReference>
<keyword evidence="2 4" id="KW-0378">Hydrolase</keyword>
<proteinExistence type="inferred from homology"/>
<name>A0A415EYF7_ENTCA</name>
<dbReference type="PROSITE" id="PS00775">
    <property type="entry name" value="GLYCOSYL_HYDROL_F3"/>
    <property type="match status" value="1"/>
</dbReference>
<dbReference type="Pfam" id="PF01915">
    <property type="entry name" value="Glyco_hydro_3_C"/>
    <property type="match status" value="1"/>
</dbReference>
<dbReference type="AlphaFoldDB" id="A0A415EYF7"/>
<dbReference type="Pfam" id="PF00933">
    <property type="entry name" value="Glyco_hydro_3"/>
    <property type="match status" value="1"/>
</dbReference>
<evidence type="ECO:0000256" key="3">
    <source>
        <dbReference type="ARBA" id="ARBA00023277"/>
    </source>
</evidence>
<dbReference type="InterPro" id="IPR002772">
    <property type="entry name" value="Glyco_hydro_3_C"/>
</dbReference>
<dbReference type="EMBL" id="QRMZ01000001">
    <property type="protein sequence ID" value="RHK08317.1"/>
    <property type="molecule type" value="Genomic_DNA"/>
</dbReference>
<keyword evidence="3" id="KW-0119">Carbohydrate metabolism</keyword>
<dbReference type="InterPro" id="IPR036881">
    <property type="entry name" value="Glyco_hydro_3_C_sf"/>
</dbReference>
<comment type="caution">
    <text evidence="6">The sequence shown here is derived from an EMBL/GenBank/DDBJ whole genome shotgun (WGS) entry which is preliminary data.</text>
</comment>
<dbReference type="InterPro" id="IPR001764">
    <property type="entry name" value="Glyco_hydro_3_N"/>
</dbReference>
<dbReference type="FunFam" id="2.60.40.10:FF:000495">
    <property type="entry name" value="Periplasmic beta-glucosidase"/>
    <property type="match status" value="1"/>
</dbReference>
<gene>
    <name evidence="6" type="ORF">DW084_01205</name>
</gene>
<dbReference type="PANTHER" id="PTHR42715:SF10">
    <property type="entry name" value="BETA-GLUCOSIDASE"/>
    <property type="match status" value="1"/>
</dbReference>
<evidence type="ECO:0000256" key="4">
    <source>
        <dbReference type="RuleBase" id="RU361161"/>
    </source>
</evidence>
<organism evidence="6 7">
    <name type="scientific">Enterococcus casseliflavus</name>
    <name type="common">Enterococcus flavescens</name>
    <dbReference type="NCBI Taxonomy" id="37734"/>
    <lineage>
        <taxon>Bacteria</taxon>
        <taxon>Bacillati</taxon>
        <taxon>Bacillota</taxon>
        <taxon>Bacilli</taxon>
        <taxon>Lactobacillales</taxon>
        <taxon>Enterococcaceae</taxon>
        <taxon>Enterococcus</taxon>
    </lineage>
</organism>
<comment type="similarity">
    <text evidence="1 4">Belongs to the glycosyl hydrolase 3 family.</text>
</comment>
<dbReference type="InterPro" id="IPR036962">
    <property type="entry name" value="Glyco_hydro_3_N_sf"/>
</dbReference>
<dbReference type="Gene3D" id="2.60.40.10">
    <property type="entry name" value="Immunoglobulins"/>
    <property type="match status" value="1"/>
</dbReference>
<dbReference type="PANTHER" id="PTHR42715">
    <property type="entry name" value="BETA-GLUCOSIDASE"/>
    <property type="match status" value="1"/>
</dbReference>
<dbReference type="Gene3D" id="3.20.20.300">
    <property type="entry name" value="Glycoside hydrolase, family 3, N-terminal domain"/>
    <property type="match status" value="1"/>
</dbReference>
<feature type="domain" description="Fibronectin type III-like" evidence="5">
    <location>
        <begin position="577"/>
        <end position="647"/>
    </location>
</feature>
<dbReference type="InterPro" id="IPR017853">
    <property type="entry name" value="GH"/>
</dbReference>
<dbReference type="InterPro" id="IPR013783">
    <property type="entry name" value="Ig-like_fold"/>
</dbReference>
<reference evidence="6 7" key="1">
    <citation type="submission" date="2018-08" db="EMBL/GenBank/DDBJ databases">
        <title>A genome reference for cultivated species of the human gut microbiota.</title>
        <authorList>
            <person name="Zou Y."/>
            <person name="Xue W."/>
            <person name="Luo G."/>
        </authorList>
    </citation>
    <scope>NUCLEOTIDE SEQUENCE [LARGE SCALE GENOMIC DNA]</scope>
    <source>
        <strain evidence="6 7">AF48-16</strain>
    </source>
</reference>